<organism evidence="1 2">
    <name type="scientific">Pararobbsia alpina</name>
    <dbReference type="NCBI Taxonomy" id="621374"/>
    <lineage>
        <taxon>Bacteria</taxon>
        <taxon>Pseudomonadati</taxon>
        <taxon>Pseudomonadota</taxon>
        <taxon>Betaproteobacteria</taxon>
        <taxon>Burkholderiales</taxon>
        <taxon>Burkholderiaceae</taxon>
        <taxon>Pararobbsia</taxon>
    </lineage>
</organism>
<reference evidence="1 2" key="1">
    <citation type="submission" date="2020-04" db="EMBL/GenBank/DDBJ databases">
        <authorList>
            <person name="De Canck E."/>
        </authorList>
    </citation>
    <scope>NUCLEOTIDE SEQUENCE [LARGE SCALE GENOMIC DNA]</scope>
    <source>
        <strain evidence="1 2">LMG 28138</strain>
    </source>
</reference>
<dbReference type="AlphaFoldDB" id="A0A6S7B4K8"/>
<gene>
    <name evidence="1" type="ORF">LMG28138_02450</name>
</gene>
<evidence type="ECO:0000313" key="1">
    <source>
        <dbReference type="EMBL" id="CAB3787580.1"/>
    </source>
</evidence>
<protein>
    <submittedName>
        <fullName evidence="1">Uncharacterized protein</fullName>
    </submittedName>
</protein>
<proteinExistence type="predicted"/>
<dbReference type="EMBL" id="CADIKM010000009">
    <property type="protein sequence ID" value="CAB3787580.1"/>
    <property type="molecule type" value="Genomic_DNA"/>
</dbReference>
<dbReference type="Proteomes" id="UP000494115">
    <property type="component" value="Unassembled WGS sequence"/>
</dbReference>
<accession>A0A6S7B4K8</accession>
<name>A0A6S7B4K8_9BURK</name>
<sequence length="55" mass="6089">MTKYPASATRFAVADRQVRAPRLSKLAQRAHQCPKGQGCASPGTFESCERNFHPK</sequence>
<keyword evidence="2" id="KW-1185">Reference proteome</keyword>
<evidence type="ECO:0000313" key="2">
    <source>
        <dbReference type="Proteomes" id="UP000494115"/>
    </source>
</evidence>